<evidence type="ECO:0000313" key="4">
    <source>
        <dbReference type="Proteomes" id="UP000652761"/>
    </source>
</evidence>
<dbReference type="Proteomes" id="UP000652761">
    <property type="component" value="Unassembled WGS sequence"/>
</dbReference>
<evidence type="ECO:0000256" key="1">
    <source>
        <dbReference type="SAM" id="MobiDB-lite"/>
    </source>
</evidence>
<feature type="region of interest" description="Disordered" evidence="1">
    <location>
        <begin position="692"/>
        <end position="714"/>
    </location>
</feature>
<dbReference type="OrthoDB" id="1939300at2759"/>
<dbReference type="PANTHER" id="PTHR31286">
    <property type="entry name" value="GLYCINE-RICH CELL WALL STRUCTURAL PROTEIN 1.8-LIKE"/>
    <property type="match status" value="1"/>
</dbReference>
<dbReference type="PANTHER" id="PTHR31286:SF165">
    <property type="entry name" value="DUF4283 DOMAIN-CONTAINING PROTEIN"/>
    <property type="match status" value="1"/>
</dbReference>
<dbReference type="InterPro" id="IPR025558">
    <property type="entry name" value="DUF4283"/>
</dbReference>
<evidence type="ECO:0000313" key="3">
    <source>
        <dbReference type="EMBL" id="MQM16991.1"/>
    </source>
</evidence>
<protein>
    <recommendedName>
        <fullName evidence="2">DUF4283 domain-containing protein</fullName>
    </recommendedName>
</protein>
<comment type="caution">
    <text evidence="3">The sequence shown here is derived from an EMBL/GenBank/DDBJ whole genome shotgun (WGS) entry which is preliminary data.</text>
</comment>
<feature type="domain" description="DUF4283" evidence="2">
    <location>
        <begin position="96"/>
        <end position="134"/>
    </location>
</feature>
<feature type="compositionally biased region" description="Basic residues" evidence="1">
    <location>
        <begin position="25"/>
        <end position="35"/>
    </location>
</feature>
<evidence type="ECO:0000259" key="2">
    <source>
        <dbReference type="Pfam" id="PF14111"/>
    </source>
</evidence>
<sequence length="714" mass="80312">MGDLGLMGLHWPHLAILRHPVNSRGHSRSRGRGRSSSRAPISSRPVSWSSLFKSSASNPSLELPFIQPEVNNGIKVAVYEVEDSHDLIPSWSRSLNGFFICKFDLEEDMNRVLEGFWSIKGHPMILWKWTPEFIAKLSSTLGQPLYLDKMTAEMKHFHLLSKDFHEWRTPHQLVRILQESCKFKLPQPPPPIKVTLWSFDDGLRIFRWRRIRFVACRYGLTNRKRLHFARVCVLVDVEAEFPSKVDIMNEDGSLDTILVEYEWKPVLCTECNSFGRGMGECRTEVKNQKKVWKVKNQNASNVDTANASELHGSENDGSSFLDDPKEDSSIQLSRKEGCNVGESIHNSTLIAVDSLLQCEGIVENYAHNMDSPRRERAGRKCNPNDGNSANRYAALQDLDTDSHVTSIDPGKSNSFLSHHTNGGKEVEGASLSLQEREHAMKSHATSTVNMSYVKTTNQLIHLNFTDLSTGKMLHLTAVWLTGARGKTLVREAELDRAENSGSGGGFHEEASKGSARIEVWQDFLHASKCNVMWGRVSPSSFHWSEGWIALFGIGVCLFSAAGSWRAKRQGLLTLNSSGKKLTAGALAVNLFSGGSRRRVLVVYFTLDVKLWYRLHPAGEVPVSLSVLLRELCTTLLVPECVDKVVHGRLSRFEELCLSVVGLVLLLHFFSYPFEFDSWIRIARECYDEQHHASHQLPPSADPAELASRKELKPQ</sequence>
<reference evidence="3" key="1">
    <citation type="submission" date="2017-07" db="EMBL/GenBank/DDBJ databases">
        <title>Taro Niue Genome Assembly and Annotation.</title>
        <authorList>
            <person name="Atibalentja N."/>
            <person name="Keating K."/>
            <person name="Fields C.J."/>
        </authorList>
    </citation>
    <scope>NUCLEOTIDE SEQUENCE</scope>
    <source>
        <strain evidence="3">Niue_2</strain>
        <tissue evidence="3">Leaf</tissue>
    </source>
</reference>
<dbReference type="EMBL" id="NMUH01007282">
    <property type="protein sequence ID" value="MQM16991.1"/>
    <property type="molecule type" value="Genomic_DNA"/>
</dbReference>
<name>A0A843XCI0_COLES</name>
<keyword evidence="4" id="KW-1185">Reference proteome</keyword>
<organism evidence="3 4">
    <name type="scientific">Colocasia esculenta</name>
    <name type="common">Wild taro</name>
    <name type="synonym">Arum esculentum</name>
    <dbReference type="NCBI Taxonomy" id="4460"/>
    <lineage>
        <taxon>Eukaryota</taxon>
        <taxon>Viridiplantae</taxon>
        <taxon>Streptophyta</taxon>
        <taxon>Embryophyta</taxon>
        <taxon>Tracheophyta</taxon>
        <taxon>Spermatophyta</taxon>
        <taxon>Magnoliopsida</taxon>
        <taxon>Liliopsida</taxon>
        <taxon>Araceae</taxon>
        <taxon>Aroideae</taxon>
        <taxon>Colocasieae</taxon>
        <taxon>Colocasia</taxon>
    </lineage>
</organism>
<feature type="region of interest" description="Disordered" evidence="1">
    <location>
        <begin position="296"/>
        <end position="326"/>
    </location>
</feature>
<dbReference type="Pfam" id="PF14111">
    <property type="entry name" value="DUF4283"/>
    <property type="match status" value="1"/>
</dbReference>
<proteinExistence type="predicted"/>
<accession>A0A843XCI0</accession>
<dbReference type="InterPro" id="IPR040256">
    <property type="entry name" value="At4g02000-like"/>
</dbReference>
<gene>
    <name evidence="3" type="ORF">Taro_049956</name>
</gene>
<dbReference type="AlphaFoldDB" id="A0A843XCI0"/>
<feature type="region of interest" description="Disordered" evidence="1">
    <location>
        <begin position="22"/>
        <end position="44"/>
    </location>
</feature>